<dbReference type="InterPro" id="IPR051402">
    <property type="entry name" value="KPR-Related"/>
</dbReference>
<dbReference type="InterPro" id="IPR003710">
    <property type="entry name" value="ApbA"/>
</dbReference>
<keyword evidence="8" id="KW-1185">Reference proteome</keyword>
<dbReference type="Pfam" id="PF08546">
    <property type="entry name" value="ApbA_C"/>
    <property type="match status" value="1"/>
</dbReference>
<evidence type="ECO:0000256" key="1">
    <source>
        <dbReference type="ARBA" id="ARBA00007870"/>
    </source>
</evidence>
<evidence type="ECO:0000313" key="8">
    <source>
        <dbReference type="Proteomes" id="UP000187429"/>
    </source>
</evidence>
<evidence type="ECO:0000259" key="6">
    <source>
        <dbReference type="Pfam" id="PF08546"/>
    </source>
</evidence>
<dbReference type="OrthoDB" id="3609at2759"/>
<dbReference type="PANTHER" id="PTHR21708:SF26">
    <property type="entry name" value="2-DEHYDROPANTOATE 2-REDUCTASE"/>
    <property type="match status" value="1"/>
</dbReference>
<keyword evidence="2 4" id="KW-0521">NADP</keyword>
<dbReference type="GO" id="GO:0005737">
    <property type="term" value="C:cytoplasm"/>
    <property type="evidence" value="ECO:0007669"/>
    <property type="project" value="TreeGrafter"/>
</dbReference>
<dbReference type="Pfam" id="PF02558">
    <property type="entry name" value="ApbA"/>
    <property type="match status" value="1"/>
</dbReference>
<sequence length="340" mass="37044">MASKSGKTSVLIVGGGALGSVFGWRLQLGGCLVSVVCRSNYEIVKNNGFQIESGKFGNGVFSPDHVFSSFNAAIAESNFYYDYIMVCTKTLPNISNPANVLMGSPINENSAIVLIQNGIDIEQYFHEAFPTNILISAIAYIDTKQTESGVIVHGEAISLQYGVFIPDQTETRHSTSSVPTNNSILETLEKHLIAGNSGCKILDNVSRDRWLKLVWNSSLNPIAVLSGGSNTKEMLDNPVICNLIVSTMMETISIGEAVCKMPLSPTIASSNIPETLLDSVRKRVKPVYPSMLQDYLNKRPMEHEVILHNAIKRADCVGVNAPILKTLYALIIGAEKKYLN</sequence>
<comment type="function">
    <text evidence="4">Catalyzes the NADPH-dependent reduction of ketopantoate into pantoic acid.</text>
</comment>
<evidence type="ECO:0000259" key="5">
    <source>
        <dbReference type="Pfam" id="PF02558"/>
    </source>
</evidence>
<gene>
    <name evidence="7" type="ORF">AYI69_g10215</name>
</gene>
<dbReference type="AlphaFoldDB" id="A0A1R1X790"/>
<accession>A0A1R1X790</accession>
<comment type="caution">
    <text evidence="7">The sequence shown here is derived from an EMBL/GenBank/DDBJ whole genome shotgun (WGS) entry which is preliminary data.</text>
</comment>
<feature type="domain" description="Ketopantoate reductase C-terminal" evidence="6">
    <location>
        <begin position="204"/>
        <end position="333"/>
    </location>
</feature>
<comment type="catalytic activity">
    <reaction evidence="4">
        <text>(R)-pantoate + NADP(+) = 2-dehydropantoate + NADPH + H(+)</text>
        <dbReference type="Rhea" id="RHEA:16233"/>
        <dbReference type="ChEBI" id="CHEBI:11561"/>
        <dbReference type="ChEBI" id="CHEBI:15378"/>
        <dbReference type="ChEBI" id="CHEBI:15980"/>
        <dbReference type="ChEBI" id="CHEBI:57783"/>
        <dbReference type="ChEBI" id="CHEBI:58349"/>
        <dbReference type="EC" id="1.1.1.169"/>
    </reaction>
</comment>
<dbReference type="Proteomes" id="UP000187429">
    <property type="component" value="Unassembled WGS sequence"/>
</dbReference>
<reference evidence="8" key="1">
    <citation type="submission" date="2017-01" db="EMBL/GenBank/DDBJ databases">
        <authorList>
            <person name="Wang Y."/>
            <person name="White M."/>
            <person name="Kvist S."/>
            <person name="Moncalvo J.-M."/>
        </authorList>
    </citation>
    <scope>NUCLEOTIDE SEQUENCE [LARGE SCALE GENOMIC DNA]</scope>
    <source>
        <strain evidence="8">ID-206-W2</strain>
    </source>
</reference>
<dbReference type="InterPro" id="IPR008927">
    <property type="entry name" value="6-PGluconate_DH-like_C_sf"/>
</dbReference>
<dbReference type="EC" id="1.1.1.169" evidence="4"/>
<comment type="similarity">
    <text evidence="1 4">Belongs to the ketopantoate reductase family.</text>
</comment>
<evidence type="ECO:0000256" key="2">
    <source>
        <dbReference type="ARBA" id="ARBA00022857"/>
    </source>
</evidence>
<name>A0A1R1X790_9FUNG</name>
<dbReference type="GO" id="GO:0008677">
    <property type="term" value="F:2-dehydropantoate 2-reductase activity"/>
    <property type="evidence" value="ECO:0007669"/>
    <property type="project" value="UniProtKB-EC"/>
</dbReference>
<dbReference type="PANTHER" id="PTHR21708">
    <property type="entry name" value="PROBABLE 2-DEHYDROPANTOATE 2-REDUCTASE"/>
    <property type="match status" value="1"/>
</dbReference>
<dbReference type="GO" id="GO:0015940">
    <property type="term" value="P:pantothenate biosynthetic process"/>
    <property type="evidence" value="ECO:0007669"/>
    <property type="project" value="InterPro"/>
</dbReference>
<evidence type="ECO:0000313" key="7">
    <source>
        <dbReference type="EMBL" id="OMJ10511.1"/>
    </source>
</evidence>
<proteinExistence type="inferred from homology"/>
<dbReference type="EMBL" id="LSSM01006569">
    <property type="protein sequence ID" value="OMJ10511.1"/>
    <property type="molecule type" value="Genomic_DNA"/>
</dbReference>
<dbReference type="SUPFAM" id="SSF48179">
    <property type="entry name" value="6-phosphogluconate dehydrogenase C-terminal domain-like"/>
    <property type="match status" value="1"/>
</dbReference>
<protein>
    <recommendedName>
        <fullName evidence="4">2-dehydropantoate 2-reductase</fullName>
        <ecNumber evidence="4">1.1.1.169</ecNumber>
    </recommendedName>
    <alternativeName>
        <fullName evidence="4">Ketopantoate reductase</fullName>
    </alternativeName>
</protein>
<feature type="domain" description="Ketopantoate reductase N-terminal" evidence="5">
    <location>
        <begin position="10"/>
        <end position="161"/>
    </location>
</feature>
<evidence type="ECO:0000256" key="3">
    <source>
        <dbReference type="ARBA" id="ARBA00023002"/>
    </source>
</evidence>
<dbReference type="Gene3D" id="3.40.50.720">
    <property type="entry name" value="NAD(P)-binding Rossmann-like Domain"/>
    <property type="match status" value="1"/>
</dbReference>
<dbReference type="Gene3D" id="1.10.1040.10">
    <property type="entry name" value="N-(1-d-carboxylethyl)-l-norvaline Dehydrogenase, domain 2"/>
    <property type="match status" value="1"/>
</dbReference>
<dbReference type="InterPro" id="IPR013332">
    <property type="entry name" value="KPR_N"/>
</dbReference>
<dbReference type="InterPro" id="IPR013328">
    <property type="entry name" value="6PGD_dom2"/>
</dbReference>
<organism evidence="7 8">
    <name type="scientific">Smittium culicis</name>
    <dbReference type="NCBI Taxonomy" id="133412"/>
    <lineage>
        <taxon>Eukaryota</taxon>
        <taxon>Fungi</taxon>
        <taxon>Fungi incertae sedis</taxon>
        <taxon>Zoopagomycota</taxon>
        <taxon>Kickxellomycotina</taxon>
        <taxon>Harpellomycetes</taxon>
        <taxon>Harpellales</taxon>
        <taxon>Legeriomycetaceae</taxon>
        <taxon>Smittium</taxon>
    </lineage>
</organism>
<dbReference type="FunFam" id="1.10.1040.10:FF:000017">
    <property type="entry name" value="2-dehydropantoate 2-reductase"/>
    <property type="match status" value="1"/>
</dbReference>
<dbReference type="InterPro" id="IPR013752">
    <property type="entry name" value="KPA_reductase"/>
</dbReference>
<keyword evidence="3 4" id="KW-0560">Oxidoreductase</keyword>
<evidence type="ECO:0000256" key="4">
    <source>
        <dbReference type="RuleBase" id="RU362068"/>
    </source>
</evidence>
<dbReference type="NCBIfam" id="TIGR00745">
    <property type="entry name" value="apbA_panE"/>
    <property type="match status" value="1"/>
</dbReference>